<dbReference type="AlphaFoldDB" id="A0A831RWR9"/>
<feature type="transmembrane region" description="Helical" evidence="1">
    <location>
        <begin position="430"/>
        <end position="448"/>
    </location>
</feature>
<accession>A0A831RWR9</accession>
<evidence type="ECO:0000256" key="1">
    <source>
        <dbReference type="SAM" id="Phobius"/>
    </source>
</evidence>
<dbReference type="Proteomes" id="UP000886339">
    <property type="component" value="Unassembled WGS sequence"/>
</dbReference>
<sequence length="465" mass="51344">MLIFALLLPWIAGSLWLLWLESFSPRLTGFNIPRILGYGFFLGNFFCASLLFLAHFLFGQLSFAAVSAMLLFLSCVGFLLAWQRTGYGKVSIRFSLPAMEDSGRKLALLIAVHLLFAGYDALNRPLLPWDAWTTWTYRAKICFQNQDLSSFVDAAAWLGTTAADTYTIPAHDYPLTVSLIQLWPSLATGTWDDRLAAVPGLFAGFALVLALYGQARSLKHSALLALAGGYLLISIPLLDAHLALPGYADIWLSGFAGLGFVSLLQWSQSKDRVQLFTGLLFLLLGFFIKREGSLWLMTGLLFALIQGLPLKLLAALILAMILAVFSGFSLVDLPGLGRLGYLDGDFYLPGVGTIRLQPQDASLAVLNNLFTNSSWNLLFYYVSTMLLLQFLPVSRQVRRALLSFVLLLSMVIATIFFLSEKGIWLKDSTAFGRLLLQVLPALVFALLIQWRAVFPRSQTSGNDGP</sequence>
<reference evidence="2" key="1">
    <citation type="journal article" date="2020" name="mSystems">
        <title>Genome- and Community-Level Interaction Insights into Carbon Utilization and Element Cycling Functions of Hydrothermarchaeota in Hydrothermal Sediment.</title>
        <authorList>
            <person name="Zhou Z."/>
            <person name="Liu Y."/>
            <person name="Xu W."/>
            <person name="Pan J."/>
            <person name="Luo Z.H."/>
            <person name="Li M."/>
        </authorList>
    </citation>
    <scope>NUCLEOTIDE SEQUENCE [LARGE SCALE GENOMIC DNA]</scope>
    <source>
        <strain evidence="2">HyVt-458</strain>
    </source>
</reference>
<evidence type="ECO:0000313" key="2">
    <source>
        <dbReference type="EMBL" id="HEC06732.1"/>
    </source>
</evidence>
<feature type="transmembrane region" description="Helical" evidence="1">
    <location>
        <begin position="375"/>
        <end position="393"/>
    </location>
</feature>
<feature type="transmembrane region" description="Helical" evidence="1">
    <location>
        <begin position="195"/>
        <end position="212"/>
    </location>
</feature>
<keyword evidence="1" id="KW-0472">Membrane</keyword>
<feature type="transmembrane region" description="Helical" evidence="1">
    <location>
        <begin position="294"/>
        <end position="310"/>
    </location>
</feature>
<feature type="transmembrane region" description="Helical" evidence="1">
    <location>
        <begin position="400"/>
        <end position="418"/>
    </location>
</feature>
<name>A0A831RWR9_9GAMM</name>
<dbReference type="EMBL" id="DRLF01000272">
    <property type="protein sequence ID" value="HEC06732.1"/>
    <property type="molecule type" value="Genomic_DNA"/>
</dbReference>
<gene>
    <name evidence="2" type="ORF">ENJ12_07765</name>
</gene>
<feature type="transmembrane region" description="Helical" evidence="1">
    <location>
        <begin position="224"/>
        <end position="244"/>
    </location>
</feature>
<proteinExistence type="predicted"/>
<feature type="transmembrane region" description="Helical" evidence="1">
    <location>
        <begin position="63"/>
        <end position="82"/>
    </location>
</feature>
<feature type="transmembrane region" description="Helical" evidence="1">
    <location>
        <begin position="317"/>
        <end position="337"/>
    </location>
</feature>
<feature type="transmembrane region" description="Helical" evidence="1">
    <location>
        <begin position="6"/>
        <end position="23"/>
    </location>
</feature>
<feature type="transmembrane region" description="Helical" evidence="1">
    <location>
        <begin position="250"/>
        <end position="266"/>
    </location>
</feature>
<evidence type="ECO:0008006" key="3">
    <source>
        <dbReference type="Google" id="ProtNLM"/>
    </source>
</evidence>
<keyword evidence="1" id="KW-0812">Transmembrane</keyword>
<comment type="caution">
    <text evidence="2">The sequence shown here is derived from an EMBL/GenBank/DDBJ whole genome shotgun (WGS) entry which is preliminary data.</text>
</comment>
<feature type="transmembrane region" description="Helical" evidence="1">
    <location>
        <begin position="35"/>
        <end position="57"/>
    </location>
</feature>
<keyword evidence="1" id="KW-1133">Transmembrane helix</keyword>
<organism evidence="2">
    <name type="scientific">Thiolapillus brandeum</name>
    <dbReference type="NCBI Taxonomy" id="1076588"/>
    <lineage>
        <taxon>Bacteria</taxon>
        <taxon>Pseudomonadati</taxon>
        <taxon>Pseudomonadota</taxon>
        <taxon>Gammaproteobacteria</taxon>
        <taxon>Chromatiales</taxon>
        <taxon>Sedimenticolaceae</taxon>
        <taxon>Thiolapillus</taxon>
    </lineage>
</organism>
<protein>
    <recommendedName>
        <fullName evidence="3">Glycosyltransferase RgtA/B/C/D-like domain-containing protein</fullName>
    </recommendedName>
</protein>